<dbReference type="GO" id="GO:0003700">
    <property type="term" value="F:DNA-binding transcription factor activity"/>
    <property type="evidence" value="ECO:0007669"/>
    <property type="project" value="InterPro"/>
</dbReference>
<dbReference type="GO" id="GO:0005634">
    <property type="term" value="C:nucleus"/>
    <property type="evidence" value="ECO:0007669"/>
    <property type="project" value="InterPro"/>
</dbReference>
<gene>
    <name evidence="3" type="ORF">H9Q72_008849</name>
</gene>
<name>A0A9P7HTQ8_9HYPO</name>
<dbReference type="GO" id="GO:0003677">
    <property type="term" value="F:DNA binding"/>
    <property type="evidence" value="ECO:0007669"/>
    <property type="project" value="InterPro"/>
</dbReference>
<dbReference type="Proteomes" id="UP000750502">
    <property type="component" value="Unassembled WGS sequence"/>
</dbReference>
<feature type="region of interest" description="Disordered" evidence="1">
    <location>
        <begin position="325"/>
        <end position="355"/>
    </location>
</feature>
<evidence type="ECO:0000313" key="3">
    <source>
        <dbReference type="EMBL" id="KAG5763056.1"/>
    </source>
</evidence>
<dbReference type="InterPro" id="IPR036395">
    <property type="entry name" value="Cu_fist_DNA-bd_dom_sf"/>
</dbReference>
<dbReference type="PROSITE" id="PS50073">
    <property type="entry name" value="COPPER_FIST_2"/>
    <property type="match status" value="1"/>
</dbReference>
<dbReference type="InterPro" id="IPR001083">
    <property type="entry name" value="Cu_fist_DNA-bd_dom"/>
</dbReference>
<comment type="caution">
    <text evidence="3">The sequence shown here is derived from an EMBL/GenBank/DDBJ whole genome shotgun (WGS) entry which is preliminary data.</text>
</comment>
<reference evidence="3" key="1">
    <citation type="journal article" date="2020" name="bioRxiv">
        <title>Historical genomics reveals the evolutionary mechanisms behind multiple outbreaks of the host-specific coffee wilt pathogen Fusarium xylarioides.</title>
        <authorList>
            <person name="Peck D."/>
            <person name="Nowell R.W."/>
            <person name="Flood J."/>
            <person name="Ryan M.J."/>
            <person name="Barraclough T.G."/>
        </authorList>
    </citation>
    <scope>NUCLEOTIDE SEQUENCE</scope>
    <source>
        <strain evidence="3">IMI 127659i</strain>
    </source>
</reference>
<protein>
    <recommendedName>
        <fullName evidence="2">Copper-fist domain-containing protein</fullName>
    </recommendedName>
</protein>
<proteinExistence type="predicted"/>
<evidence type="ECO:0000313" key="4">
    <source>
        <dbReference type="Proteomes" id="UP000750502"/>
    </source>
</evidence>
<sequence length="355" mass="37233">MRTNEQGEKIACSKCRVGHRTSKCVDATDHQDDVQVIRPPGRPEGAKTDSVRATEQGGKKRKSREGAAFPQREALAPRRRRTASAPVQGSLAAGYPQPFVPGYQNLGSIVNPDAPVPSPARRSSLPPGPLPVGLPQPVWGSLQQPVHAGMGFCPAPPPPAAPVPCSAPSALDFPLTAPLHAASAVPFGMDGFSDIRVRMPIWVPGPRSPAPTLDSGVIKPPLYIGFQHPMPALGHTPLRPVFPASSAPVSQPVLANQFDAMAQNLSASDQITGFPQVGMMSQAIPEDLIEARDIVPPVASAPSPNLFPPCEDSGEMVSWEGHIPEQPVQPVPAANSDAQSSGSPNPLSHGVILIS</sequence>
<dbReference type="SMART" id="SM01090">
    <property type="entry name" value="Copper-fist"/>
    <property type="match status" value="1"/>
</dbReference>
<dbReference type="AlphaFoldDB" id="A0A9P7HTQ8"/>
<keyword evidence="4" id="KW-1185">Reference proteome</keyword>
<feature type="domain" description="Copper-fist" evidence="2">
    <location>
        <begin position="6"/>
        <end position="44"/>
    </location>
</feature>
<accession>A0A9P7HTQ8</accession>
<dbReference type="SUPFAM" id="SSF57879">
    <property type="entry name" value="Zinc domain conserved in yeast copper-regulated transcription factors"/>
    <property type="match status" value="1"/>
</dbReference>
<dbReference type="SMART" id="SM00412">
    <property type="entry name" value="Cu_FIST"/>
    <property type="match status" value="1"/>
</dbReference>
<evidence type="ECO:0000256" key="1">
    <source>
        <dbReference type="SAM" id="MobiDB-lite"/>
    </source>
</evidence>
<dbReference type="Pfam" id="PF00649">
    <property type="entry name" value="Copper-fist"/>
    <property type="match status" value="1"/>
</dbReference>
<dbReference type="Gene3D" id="3.90.430.10">
    <property type="entry name" value="Copper fist DNA-binding domain"/>
    <property type="match status" value="1"/>
</dbReference>
<feature type="region of interest" description="Disordered" evidence="1">
    <location>
        <begin position="30"/>
        <end position="94"/>
    </location>
</feature>
<reference evidence="3" key="2">
    <citation type="submission" date="2020-10" db="EMBL/GenBank/DDBJ databases">
        <authorList>
            <person name="Peck L.D."/>
            <person name="Nowell R.W."/>
            <person name="Flood J."/>
            <person name="Ryan M.J."/>
            <person name="Barraclough T.G."/>
        </authorList>
    </citation>
    <scope>NUCLEOTIDE SEQUENCE</scope>
    <source>
        <strain evidence="3">IMI 127659i</strain>
    </source>
</reference>
<evidence type="ECO:0000259" key="2">
    <source>
        <dbReference type="PROSITE" id="PS50073"/>
    </source>
</evidence>
<dbReference type="GO" id="GO:0005507">
    <property type="term" value="F:copper ion binding"/>
    <property type="evidence" value="ECO:0007669"/>
    <property type="project" value="InterPro"/>
</dbReference>
<dbReference type="OrthoDB" id="5086233at2759"/>
<feature type="compositionally biased region" description="Polar residues" evidence="1">
    <location>
        <begin position="336"/>
        <end position="346"/>
    </location>
</feature>
<dbReference type="EMBL" id="JADFTT010000332">
    <property type="protein sequence ID" value="KAG5763056.1"/>
    <property type="molecule type" value="Genomic_DNA"/>
</dbReference>
<organism evidence="3 4">
    <name type="scientific">Fusarium xylarioides</name>
    <dbReference type="NCBI Taxonomy" id="221167"/>
    <lineage>
        <taxon>Eukaryota</taxon>
        <taxon>Fungi</taxon>
        <taxon>Dikarya</taxon>
        <taxon>Ascomycota</taxon>
        <taxon>Pezizomycotina</taxon>
        <taxon>Sordariomycetes</taxon>
        <taxon>Hypocreomycetidae</taxon>
        <taxon>Hypocreales</taxon>
        <taxon>Nectriaceae</taxon>
        <taxon>Fusarium</taxon>
        <taxon>Fusarium fujikuroi species complex</taxon>
    </lineage>
</organism>